<name>A0A5C6CAN4_9BACT</name>
<keyword evidence="2" id="KW-1185">Reference proteome</keyword>
<sequence length="35" mass="3732">MDAMVTSNVLIRCETLLSPLAHSTKIDGPCEAESV</sequence>
<gene>
    <name evidence="1" type="ORF">Pla52o_43320</name>
</gene>
<dbReference type="Proteomes" id="UP000316304">
    <property type="component" value="Unassembled WGS sequence"/>
</dbReference>
<accession>A0A5C6CAN4</accession>
<evidence type="ECO:0000313" key="1">
    <source>
        <dbReference type="EMBL" id="TWU20454.1"/>
    </source>
</evidence>
<dbReference type="AlphaFoldDB" id="A0A5C6CAN4"/>
<organism evidence="1 2">
    <name type="scientific">Novipirellula galeiformis</name>
    <dbReference type="NCBI Taxonomy" id="2528004"/>
    <lineage>
        <taxon>Bacteria</taxon>
        <taxon>Pseudomonadati</taxon>
        <taxon>Planctomycetota</taxon>
        <taxon>Planctomycetia</taxon>
        <taxon>Pirellulales</taxon>
        <taxon>Pirellulaceae</taxon>
        <taxon>Novipirellula</taxon>
    </lineage>
</organism>
<dbReference type="EMBL" id="SJPT01000008">
    <property type="protein sequence ID" value="TWU20454.1"/>
    <property type="molecule type" value="Genomic_DNA"/>
</dbReference>
<evidence type="ECO:0000313" key="2">
    <source>
        <dbReference type="Proteomes" id="UP000316304"/>
    </source>
</evidence>
<comment type="caution">
    <text evidence="1">The sequence shown here is derived from an EMBL/GenBank/DDBJ whole genome shotgun (WGS) entry which is preliminary data.</text>
</comment>
<protein>
    <submittedName>
        <fullName evidence="1">Uncharacterized protein</fullName>
    </submittedName>
</protein>
<reference evidence="1 2" key="1">
    <citation type="submission" date="2019-02" db="EMBL/GenBank/DDBJ databases">
        <title>Deep-cultivation of Planctomycetes and their phenomic and genomic characterization uncovers novel biology.</title>
        <authorList>
            <person name="Wiegand S."/>
            <person name="Jogler M."/>
            <person name="Boedeker C."/>
            <person name="Pinto D."/>
            <person name="Vollmers J."/>
            <person name="Rivas-Marin E."/>
            <person name="Kohn T."/>
            <person name="Peeters S.H."/>
            <person name="Heuer A."/>
            <person name="Rast P."/>
            <person name="Oberbeckmann S."/>
            <person name="Bunk B."/>
            <person name="Jeske O."/>
            <person name="Meyerdierks A."/>
            <person name="Storesund J.E."/>
            <person name="Kallscheuer N."/>
            <person name="Luecker S."/>
            <person name="Lage O.M."/>
            <person name="Pohl T."/>
            <person name="Merkel B.J."/>
            <person name="Hornburger P."/>
            <person name="Mueller R.-W."/>
            <person name="Bruemmer F."/>
            <person name="Labrenz M."/>
            <person name="Spormann A.M."/>
            <person name="Op Den Camp H."/>
            <person name="Overmann J."/>
            <person name="Amann R."/>
            <person name="Jetten M.S.M."/>
            <person name="Mascher T."/>
            <person name="Medema M.H."/>
            <person name="Devos D.P."/>
            <person name="Kaster A.-K."/>
            <person name="Ovreas L."/>
            <person name="Rohde M."/>
            <person name="Galperin M.Y."/>
            <person name="Jogler C."/>
        </authorList>
    </citation>
    <scope>NUCLEOTIDE SEQUENCE [LARGE SCALE GENOMIC DNA]</scope>
    <source>
        <strain evidence="1 2">Pla52o</strain>
    </source>
</reference>
<proteinExistence type="predicted"/>